<dbReference type="Proteomes" id="UP001221208">
    <property type="component" value="Unassembled WGS sequence"/>
</dbReference>
<proteinExistence type="predicted"/>
<dbReference type="Pfam" id="PF06348">
    <property type="entry name" value="DUF1059"/>
    <property type="match status" value="1"/>
</dbReference>
<gene>
    <name evidence="2" type="ORF">OIK44_24075</name>
</gene>
<sequence length="84" mass="9432">MTRKYIDCREFPSEAHCSVAIAADSDQELLEVAVQHAVTVHHHEDGPMLRKQLRQLFREGTPPEFAPLGARSFPDASTEAGHRH</sequence>
<protein>
    <submittedName>
        <fullName evidence="2">DUF1059 domain-containing protein</fullName>
    </submittedName>
</protein>
<dbReference type="EMBL" id="JAQQXR010000016">
    <property type="protein sequence ID" value="MDC8760669.1"/>
    <property type="molecule type" value="Genomic_DNA"/>
</dbReference>
<evidence type="ECO:0000313" key="2">
    <source>
        <dbReference type="EMBL" id="MDC8760669.1"/>
    </source>
</evidence>
<keyword evidence="3" id="KW-1185">Reference proteome</keyword>
<organism evidence="2 3">
    <name type="scientific">Janthinobacterium fluminis</name>
    <dbReference type="NCBI Taxonomy" id="2987524"/>
    <lineage>
        <taxon>Bacteria</taxon>
        <taxon>Pseudomonadati</taxon>
        <taxon>Pseudomonadota</taxon>
        <taxon>Betaproteobacteria</taxon>
        <taxon>Burkholderiales</taxon>
        <taxon>Oxalobacteraceae</taxon>
        <taxon>Janthinobacterium</taxon>
    </lineage>
</organism>
<feature type="region of interest" description="Disordered" evidence="1">
    <location>
        <begin position="61"/>
        <end position="84"/>
    </location>
</feature>
<evidence type="ECO:0000256" key="1">
    <source>
        <dbReference type="SAM" id="MobiDB-lite"/>
    </source>
</evidence>
<accession>A0ABT5K6X9</accession>
<reference evidence="2 3" key="1">
    <citation type="submission" date="2022-10" db="EMBL/GenBank/DDBJ databases">
        <title>Janthinobacterium sp. hw3 Genome sequencing.</title>
        <authorList>
            <person name="Park S."/>
        </authorList>
    </citation>
    <scope>NUCLEOTIDE SEQUENCE [LARGE SCALE GENOMIC DNA]</scope>
    <source>
        <strain evidence="3">hw3</strain>
    </source>
</reference>
<name>A0ABT5K6X9_9BURK</name>
<dbReference type="InterPro" id="IPR009409">
    <property type="entry name" value="DUF1059"/>
</dbReference>
<evidence type="ECO:0000313" key="3">
    <source>
        <dbReference type="Proteomes" id="UP001221208"/>
    </source>
</evidence>
<comment type="caution">
    <text evidence="2">The sequence shown here is derived from an EMBL/GenBank/DDBJ whole genome shotgun (WGS) entry which is preliminary data.</text>
</comment>
<dbReference type="RefSeq" id="WP_273674595.1">
    <property type="nucleotide sequence ID" value="NZ_JAQQXR010000016.1"/>
</dbReference>